<keyword evidence="8" id="KW-1185">Reference proteome</keyword>
<proteinExistence type="predicted"/>
<sequence length="178" mass="19768">MLKLCARAKFKKKSCLFKLFNVKLCYKIAIGGETMYCRECGEMYFNDKAVICVKCGVEKGKGKKYCPECGNSIPNPKSEVCLSCGVSLKREREIQTTQTSSNPKSKVAAALFAFFLGTIGIHRFYLGYTVLGIIYIVLFILGFLTLGITWIIAGIWAFIEFILILCGVIKDVNGDPLS</sequence>
<dbReference type="RefSeq" id="WP_406762395.1">
    <property type="nucleotide sequence ID" value="NZ_JBJIAB010000037.1"/>
</dbReference>
<evidence type="ECO:0000256" key="5">
    <source>
        <dbReference type="SAM" id="Phobius"/>
    </source>
</evidence>
<comment type="subcellular location">
    <subcellularLocation>
        <location evidence="1">Membrane</location>
        <topology evidence="1">Multi-pass membrane protein</topology>
    </subcellularLocation>
</comment>
<evidence type="ECO:0000256" key="3">
    <source>
        <dbReference type="ARBA" id="ARBA00022989"/>
    </source>
</evidence>
<keyword evidence="2 5" id="KW-0812">Transmembrane</keyword>
<keyword evidence="3 5" id="KW-1133">Transmembrane helix</keyword>
<dbReference type="Proteomes" id="UP001623600">
    <property type="component" value="Unassembled WGS sequence"/>
</dbReference>
<feature type="transmembrane region" description="Helical" evidence="5">
    <location>
        <begin position="132"/>
        <end position="159"/>
    </location>
</feature>
<evidence type="ECO:0000259" key="6">
    <source>
        <dbReference type="Pfam" id="PF05154"/>
    </source>
</evidence>
<evidence type="ECO:0000313" key="7">
    <source>
        <dbReference type="EMBL" id="MFL0167648.1"/>
    </source>
</evidence>
<evidence type="ECO:0000256" key="4">
    <source>
        <dbReference type="ARBA" id="ARBA00023136"/>
    </source>
</evidence>
<protein>
    <submittedName>
        <fullName evidence="7">NINE protein</fullName>
    </submittedName>
</protein>
<keyword evidence="4 5" id="KW-0472">Membrane</keyword>
<accession>A0ABW8S9Z1</accession>
<evidence type="ECO:0000256" key="1">
    <source>
        <dbReference type="ARBA" id="ARBA00004141"/>
    </source>
</evidence>
<evidence type="ECO:0000256" key="2">
    <source>
        <dbReference type="ARBA" id="ARBA00022692"/>
    </source>
</evidence>
<comment type="caution">
    <text evidence="7">The sequence shown here is derived from an EMBL/GenBank/DDBJ whole genome shotgun (WGS) entry which is preliminary data.</text>
</comment>
<feature type="domain" description="TM2" evidence="6">
    <location>
        <begin position="103"/>
        <end position="154"/>
    </location>
</feature>
<dbReference type="Pfam" id="PF05154">
    <property type="entry name" value="TM2"/>
    <property type="match status" value="1"/>
</dbReference>
<organism evidence="7 8">
    <name type="scientific">Candidatus Clostridium helianthi</name>
    <dbReference type="NCBI Taxonomy" id="3381660"/>
    <lineage>
        <taxon>Bacteria</taxon>
        <taxon>Bacillati</taxon>
        <taxon>Bacillota</taxon>
        <taxon>Clostridia</taxon>
        <taxon>Eubacteriales</taxon>
        <taxon>Clostridiaceae</taxon>
        <taxon>Clostridium</taxon>
    </lineage>
</organism>
<name>A0ABW8S9Z1_9CLOT</name>
<evidence type="ECO:0000313" key="8">
    <source>
        <dbReference type="Proteomes" id="UP001623600"/>
    </source>
</evidence>
<reference evidence="7 8" key="1">
    <citation type="submission" date="2024-11" db="EMBL/GenBank/DDBJ databases">
        <authorList>
            <person name="Heng Y.C."/>
            <person name="Lim A.C.H."/>
            <person name="Lee J.K.Y."/>
            <person name="Kittelmann S."/>
        </authorList>
    </citation>
    <scope>NUCLEOTIDE SEQUENCE [LARGE SCALE GENOMIC DNA]</scope>
    <source>
        <strain evidence="7 8">WILCCON 0112</strain>
    </source>
</reference>
<dbReference type="InterPro" id="IPR007829">
    <property type="entry name" value="TM2"/>
</dbReference>
<dbReference type="EMBL" id="JBJIAB010000037">
    <property type="protein sequence ID" value="MFL0167648.1"/>
    <property type="molecule type" value="Genomic_DNA"/>
</dbReference>
<gene>
    <name evidence="7" type="ORF">ACJDTP_21480</name>
</gene>